<organism evidence="1 2">
    <name type="scientific">Rhizopus oryzae</name>
    <name type="common">Mucormycosis agent</name>
    <name type="synonym">Rhizopus arrhizus var. delemar</name>
    <dbReference type="NCBI Taxonomy" id="64495"/>
    <lineage>
        <taxon>Eukaryota</taxon>
        <taxon>Fungi</taxon>
        <taxon>Fungi incertae sedis</taxon>
        <taxon>Mucoromycota</taxon>
        <taxon>Mucoromycotina</taxon>
        <taxon>Mucoromycetes</taxon>
        <taxon>Mucorales</taxon>
        <taxon>Mucorineae</taxon>
        <taxon>Rhizopodaceae</taxon>
        <taxon>Rhizopus</taxon>
    </lineage>
</organism>
<reference evidence="1" key="1">
    <citation type="journal article" date="2020" name="Microb. Genom.">
        <title>Genetic diversity of clinical and environmental Mucorales isolates obtained from an investigation of mucormycosis cases among solid organ transplant recipients.</title>
        <authorList>
            <person name="Nguyen M.H."/>
            <person name="Kaul D."/>
            <person name="Muto C."/>
            <person name="Cheng S.J."/>
            <person name="Richter R.A."/>
            <person name="Bruno V.M."/>
            <person name="Liu G."/>
            <person name="Beyhan S."/>
            <person name="Sundermann A.J."/>
            <person name="Mounaud S."/>
            <person name="Pasculle A.W."/>
            <person name="Nierman W.C."/>
            <person name="Driscoll E."/>
            <person name="Cumbie R."/>
            <person name="Clancy C.J."/>
            <person name="Dupont C.L."/>
        </authorList>
    </citation>
    <scope>NUCLEOTIDE SEQUENCE</scope>
    <source>
        <strain evidence="1">GL16</strain>
    </source>
</reference>
<dbReference type="AlphaFoldDB" id="A0A9P6Y5R5"/>
<accession>A0A9P6Y5R5</accession>
<sequence length="185" mass="21542">MRCSKIAKPKRNNSQPILTAIVKLFSSPAELTGFKLMHVPIRHRFPLQQLRSSLRRLHIKTHRILDIHYSDRNLVSFLVHIGYETEFRPQLSKFNITVRDAFDPLDPSIIRGPNFDNEPIDCEVQHACKTFLHRVCVFLQQFITPIYNSVANFFVQAGLIDLEDLTSLHGEMSNVFKSFYYPLRT</sequence>
<proteinExistence type="predicted"/>
<evidence type="ECO:0000313" key="1">
    <source>
        <dbReference type="EMBL" id="KAG1539905.1"/>
    </source>
</evidence>
<gene>
    <name evidence="1" type="ORF">G6F51_008845</name>
</gene>
<dbReference type="EMBL" id="JAANIT010001520">
    <property type="protein sequence ID" value="KAG1539905.1"/>
    <property type="molecule type" value="Genomic_DNA"/>
</dbReference>
<name>A0A9P6Y5R5_RHIOR</name>
<dbReference type="Proteomes" id="UP000717996">
    <property type="component" value="Unassembled WGS sequence"/>
</dbReference>
<protein>
    <submittedName>
        <fullName evidence="1">Uncharacterized protein</fullName>
    </submittedName>
</protein>
<dbReference type="OrthoDB" id="2206543at2759"/>
<comment type="caution">
    <text evidence="1">The sequence shown here is derived from an EMBL/GenBank/DDBJ whole genome shotgun (WGS) entry which is preliminary data.</text>
</comment>
<evidence type="ECO:0000313" key="2">
    <source>
        <dbReference type="Proteomes" id="UP000717996"/>
    </source>
</evidence>